<dbReference type="InterPro" id="IPR036514">
    <property type="entry name" value="SGNH_hydro_sf"/>
</dbReference>
<organism evidence="3 4">
    <name type="scientific">Pelagerythrobacter marinus</name>
    <dbReference type="NCBI Taxonomy" id="538382"/>
    <lineage>
        <taxon>Bacteria</taxon>
        <taxon>Pseudomonadati</taxon>
        <taxon>Pseudomonadota</taxon>
        <taxon>Alphaproteobacteria</taxon>
        <taxon>Sphingomonadales</taxon>
        <taxon>Erythrobacteraceae</taxon>
        <taxon>Pelagerythrobacter</taxon>
    </lineage>
</organism>
<feature type="region of interest" description="Disordered" evidence="1">
    <location>
        <begin position="20"/>
        <end position="41"/>
    </location>
</feature>
<comment type="caution">
    <text evidence="3">The sequence shown here is derived from an EMBL/GenBank/DDBJ whole genome shotgun (WGS) entry which is preliminary data.</text>
</comment>
<feature type="domain" description="SGNH hydrolase-type esterase" evidence="2">
    <location>
        <begin position="49"/>
        <end position="210"/>
    </location>
</feature>
<dbReference type="RefSeq" id="WP_160732002.1">
    <property type="nucleotide sequence ID" value="NZ_WTYO01000001.1"/>
</dbReference>
<dbReference type="PROSITE" id="PS51257">
    <property type="entry name" value="PROKAR_LIPOPROTEIN"/>
    <property type="match status" value="1"/>
</dbReference>
<accession>A0ABW9UXA5</accession>
<evidence type="ECO:0000259" key="2">
    <source>
        <dbReference type="Pfam" id="PF13472"/>
    </source>
</evidence>
<dbReference type="Pfam" id="PF13472">
    <property type="entry name" value="Lipase_GDSL_2"/>
    <property type="match status" value="1"/>
</dbReference>
<evidence type="ECO:0000313" key="3">
    <source>
        <dbReference type="EMBL" id="MXO67327.1"/>
    </source>
</evidence>
<dbReference type="SUPFAM" id="SSF52266">
    <property type="entry name" value="SGNH hydrolase"/>
    <property type="match status" value="1"/>
</dbReference>
<dbReference type="EMBL" id="WTYO01000001">
    <property type="protein sequence ID" value="MXO67327.1"/>
    <property type="molecule type" value="Genomic_DNA"/>
</dbReference>
<dbReference type="InterPro" id="IPR051532">
    <property type="entry name" value="Ester_Hydrolysis_Enzymes"/>
</dbReference>
<dbReference type="Gene3D" id="3.40.50.1110">
    <property type="entry name" value="SGNH hydrolase"/>
    <property type="match status" value="1"/>
</dbReference>
<keyword evidence="4" id="KW-1185">Reference proteome</keyword>
<protein>
    <submittedName>
        <fullName evidence="3">Arylesterase</fullName>
    </submittedName>
</protein>
<dbReference type="Proteomes" id="UP000444401">
    <property type="component" value="Unassembled WGS sequence"/>
</dbReference>
<sequence length="233" mass="25109">MRLALSSILLAALLAGCGSGEPPRRDGAPREEAAQEAAPVTGPERRILAFGNSLFAGYNLDADESYPARLENALRARGIDARVANAGVSGDTTAAGLQRLAFTLDAQERAPDLVILELGGNDLLRQLQPQETRANLARMLEILRDRDIPVLLMGMRAPPNYGPEYQAAFDALYPALAEEYGAELVPFFLEPVYDRPELIQDDRIHPTAEGIEALVAATADQVVAALPEPEPEL</sequence>
<dbReference type="InterPro" id="IPR013830">
    <property type="entry name" value="SGNH_hydro"/>
</dbReference>
<evidence type="ECO:0000313" key="4">
    <source>
        <dbReference type="Proteomes" id="UP000444401"/>
    </source>
</evidence>
<gene>
    <name evidence="3" type="ORF">GRI72_00555</name>
</gene>
<dbReference type="PANTHER" id="PTHR30383">
    <property type="entry name" value="THIOESTERASE 1/PROTEASE 1/LYSOPHOSPHOLIPASE L1"/>
    <property type="match status" value="1"/>
</dbReference>
<dbReference type="CDD" id="cd01822">
    <property type="entry name" value="Lysophospholipase_L1_like"/>
    <property type="match status" value="1"/>
</dbReference>
<evidence type="ECO:0000256" key="1">
    <source>
        <dbReference type="SAM" id="MobiDB-lite"/>
    </source>
</evidence>
<feature type="compositionally biased region" description="Basic and acidic residues" evidence="1">
    <location>
        <begin position="22"/>
        <end position="33"/>
    </location>
</feature>
<name>A0ABW9UXA5_9SPHN</name>
<reference evidence="3 4" key="1">
    <citation type="submission" date="2019-12" db="EMBL/GenBank/DDBJ databases">
        <title>Genomic-based taxomic classification of the family Erythrobacteraceae.</title>
        <authorList>
            <person name="Xu L."/>
        </authorList>
    </citation>
    <scope>NUCLEOTIDE SEQUENCE [LARGE SCALE GENOMIC DNA]</scope>
    <source>
        <strain evidence="3 4">H32</strain>
    </source>
</reference>
<dbReference type="PANTHER" id="PTHR30383:SF24">
    <property type="entry name" value="THIOESTERASE 1_PROTEASE 1_LYSOPHOSPHOLIPASE L1"/>
    <property type="match status" value="1"/>
</dbReference>
<proteinExistence type="predicted"/>